<dbReference type="SMART" id="SM00020">
    <property type="entry name" value="Tryp_SPc"/>
    <property type="match status" value="1"/>
</dbReference>
<dbReference type="InterPro" id="IPR016186">
    <property type="entry name" value="C-type_lectin-like/link_sf"/>
</dbReference>
<dbReference type="PROSITE" id="PS50240">
    <property type="entry name" value="TRYPSIN_DOM"/>
    <property type="match status" value="1"/>
</dbReference>
<name>A0AAG5D385_ANOAO</name>
<keyword evidence="4" id="KW-1015">Disulfide bond</keyword>
<feature type="domain" description="C-type lectin" evidence="8">
    <location>
        <begin position="298"/>
        <end position="423"/>
    </location>
</feature>
<dbReference type="FunFam" id="2.40.10.10:FF:000054">
    <property type="entry name" value="Complement C1r subcomponent"/>
    <property type="match status" value="1"/>
</dbReference>
<dbReference type="InterPro" id="IPR001254">
    <property type="entry name" value="Trypsin_dom"/>
</dbReference>
<feature type="domain" description="Peptidase S1" evidence="9">
    <location>
        <begin position="37"/>
        <end position="285"/>
    </location>
</feature>
<proteinExistence type="inferred from homology"/>
<dbReference type="InterPro" id="IPR051333">
    <property type="entry name" value="CLIP_Serine_Protease"/>
</dbReference>
<dbReference type="Gene3D" id="2.40.10.10">
    <property type="entry name" value="Trypsin-like serine proteases"/>
    <property type="match status" value="1"/>
</dbReference>
<dbReference type="EnsemblMetazoa" id="ENSAATROPT005474">
    <property type="protein sequence ID" value="ENSAATROPP005063"/>
    <property type="gene ID" value="ENSAATROPG004401"/>
</dbReference>
<evidence type="ECO:0000259" key="8">
    <source>
        <dbReference type="PROSITE" id="PS50041"/>
    </source>
</evidence>
<dbReference type="SUPFAM" id="SSF50494">
    <property type="entry name" value="Trypsin-like serine proteases"/>
    <property type="match status" value="1"/>
</dbReference>
<dbReference type="InterPro" id="IPR043504">
    <property type="entry name" value="Peptidase_S1_PA_chymotrypsin"/>
</dbReference>
<evidence type="ECO:0000256" key="3">
    <source>
        <dbReference type="ARBA" id="ARBA00022729"/>
    </source>
</evidence>
<keyword evidence="2" id="KW-0964">Secreted</keyword>
<feature type="signal peptide" evidence="7">
    <location>
        <begin position="1"/>
        <end position="18"/>
    </location>
</feature>
<sequence length="426" mass="47193">MLLLLIILQLAIIHDHASFKVCAIECGIRQIKTRQLLTNGYVTQAGDYPWHTAIYKLMPKEQYVCGGTLISHQVVFTSAHCVARPGQSKPLPTEDLLIKLGKYTLDEDSPDVQAHSIDRIILHEQFTTDGFRNDVALLITNRMVSYDTYVQPACLPDRPSLRASLIGTVVGWGYTEGKRVANVLRAASAPIISHRQCLDSNIAAFGRTVDSTVFCAGWRNGTNPCNGDSGGGLFIRSASTGSWTLMGIVAYAASDKEDENFCSTSDYTVYVDVFKYVGWIREKLELSDRPPTDCTSSEGQKRYTVQNNRNVTFLEAWRLCQIIGFRLATITSKDDSLRIAEAIAGSSNTKGPWWIGGTDLGSEGHFVWISTNQVIGFRTGFLDYSPGQPDNAGGNENCLEIGRWGGVVWNDVPCDWKQRYICEHTV</sequence>
<evidence type="ECO:0000256" key="7">
    <source>
        <dbReference type="SAM" id="SignalP"/>
    </source>
</evidence>
<dbReference type="InterPro" id="IPR009003">
    <property type="entry name" value="Peptidase_S1_PA"/>
</dbReference>
<dbReference type="PANTHER" id="PTHR24260:SF136">
    <property type="entry name" value="GH08193P-RELATED"/>
    <property type="match status" value="1"/>
</dbReference>
<dbReference type="GO" id="GO:0006508">
    <property type="term" value="P:proteolysis"/>
    <property type="evidence" value="ECO:0007669"/>
    <property type="project" value="InterPro"/>
</dbReference>
<evidence type="ECO:0000259" key="9">
    <source>
        <dbReference type="PROSITE" id="PS50240"/>
    </source>
</evidence>
<dbReference type="PROSITE" id="PS00615">
    <property type="entry name" value="C_TYPE_LECTIN_1"/>
    <property type="match status" value="1"/>
</dbReference>
<dbReference type="Pfam" id="PF00089">
    <property type="entry name" value="Trypsin"/>
    <property type="match status" value="1"/>
</dbReference>
<dbReference type="Proteomes" id="UP000075880">
    <property type="component" value="Unassembled WGS sequence"/>
</dbReference>
<organism evidence="10 11">
    <name type="scientific">Anopheles atroparvus</name>
    <name type="common">European mosquito</name>
    <dbReference type="NCBI Taxonomy" id="41427"/>
    <lineage>
        <taxon>Eukaryota</taxon>
        <taxon>Metazoa</taxon>
        <taxon>Ecdysozoa</taxon>
        <taxon>Arthropoda</taxon>
        <taxon>Hexapoda</taxon>
        <taxon>Insecta</taxon>
        <taxon>Pterygota</taxon>
        <taxon>Neoptera</taxon>
        <taxon>Endopterygota</taxon>
        <taxon>Diptera</taxon>
        <taxon>Nematocera</taxon>
        <taxon>Culicoidea</taxon>
        <taxon>Culicidae</taxon>
        <taxon>Anophelinae</taxon>
        <taxon>Anopheles</taxon>
    </lineage>
</organism>
<dbReference type="InterPro" id="IPR001314">
    <property type="entry name" value="Peptidase_S1A"/>
</dbReference>
<keyword evidence="5" id="KW-0325">Glycoprotein</keyword>
<evidence type="ECO:0000313" key="10">
    <source>
        <dbReference type="EnsemblMetazoa" id="ENSAATROPP005063"/>
    </source>
</evidence>
<dbReference type="InterPro" id="IPR016187">
    <property type="entry name" value="CTDL_fold"/>
</dbReference>
<dbReference type="FunFam" id="2.40.10.10:FF:000068">
    <property type="entry name" value="transmembrane protease serine 2"/>
    <property type="match status" value="1"/>
</dbReference>
<comment type="similarity">
    <text evidence="6">Belongs to the peptidase S1 family. CLIP subfamily.</text>
</comment>
<dbReference type="InterPro" id="IPR001304">
    <property type="entry name" value="C-type_lectin-like"/>
</dbReference>
<accession>A0AAG5D385</accession>
<evidence type="ECO:0008006" key="12">
    <source>
        <dbReference type="Google" id="ProtNLM"/>
    </source>
</evidence>
<dbReference type="GO" id="GO:0004252">
    <property type="term" value="F:serine-type endopeptidase activity"/>
    <property type="evidence" value="ECO:0007669"/>
    <property type="project" value="InterPro"/>
</dbReference>
<dbReference type="Pfam" id="PF00059">
    <property type="entry name" value="Lectin_C"/>
    <property type="match status" value="1"/>
</dbReference>
<dbReference type="CDD" id="cd00190">
    <property type="entry name" value="Tryp_SPc"/>
    <property type="match status" value="1"/>
</dbReference>
<dbReference type="CDD" id="cd00037">
    <property type="entry name" value="CLECT"/>
    <property type="match status" value="1"/>
</dbReference>
<dbReference type="GO" id="GO:0005576">
    <property type="term" value="C:extracellular region"/>
    <property type="evidence" value="ECO:0007669"/>
    <property type="project" value="UniProtKB-SubCell"/>
</dbReference>
<evidence type="ECO:0000256" key="2">
    <source>
        <dbReference type="ARBA" id="ARBA00022525"/>
    </source>
</evidence>
<comment type="subcellular location">
    <subcellularLocation>
        <location evidence="1">Secreted</location>
    </subcellularLocation>
</comment>
<evidence type="ECO:0000256" key="5">
    <source>
        <dbReference type="ARBA" id="ARBA00023180"/>
    </source>
</evidence>
<dbReference type="InterPro" id="IPR018378">
    <property type="entry name" value="C-type_lectin_CS"/>
</dbReference>
<dbReference type="PRINTS" id="PR00722">
    <property type="entry name" value="CHYMOTRYPSIN"/>
</dbReference>
<evidence type="ECO:0000256" key="6">
    <source>
        <dbReference type="ARBA" id="ARBA00024195"/>
    </source>
</evidence>
<protein>
    <recommendedName>
        <fullName evidence="12">Peptidase S1 domain-containing protein</fullName>
    </recommendedName>
</protein>
<dbReference type="SMART" id="SM00034">
    <property type="entry name" value="CLECT"/>
    <property type="match status" value="1"/>
</dbReference>
<feature type="chain" id="PRO_5042465038" description="Peptidase S1 domain-containing protein" evidence="7">
    <location>
        <begin position="19"/>
        <end position="426"/>
    </location>
</feature>
<dbReference type="PROSITE" id="PS50041">
    <property type="entry name" value="C_TYPE_LECTIN_2"/>
    <property type="match status" value="1"/>
</dbReference>
<evidence type="ECO:0000256" key="4">
    <source>
        <dbReference type="ARBA" id="ARBA00023157"/>
    </source>
</evidence>
<dbReference type="AlphaFoldDB" id="A0AAG5D385"/>
<evidence type="ECO:0000313" key="11">
    <source>
        <dbReference type="Proteomes" id="UP000075880"/>
    </source>
</evidence>
<keyword evidence="3 7" id="KW-0732">Signal</keyword>
<evidence type="ECO:0000256" key="1">
    <source>
        <dbReference type="ARBA" id="ARBA00004613"/>
    </source>
</evidence>
<keyword evidence="11" id="KW-1185">Reference proteome</keyword>
<dbReference type="SUPFAM" id="SSF56436">
    <property type="entry name" value="C-type lectin-like"/>
    <property type="match status" value="1"/>
</dbReference>
<dbReference type="PANTHER" id="PTHR24260">
    <property type="match status" value="1"/>
</dbReference>
<dbReference type="Gene3D" id="3.10.100.10">
    <property type="entry name" value="Mannose-Binding Protein A, subunit A"/>
    <property type="match status" value="1"/>
</dbReference>
<reference evidence="10" key="1">
    <citation type="submission" date="2024-04" db="UniProtKB">
        <authorList>
            <consortium name="EnsemblMetazoa"/>
        </authorList>
    </citation>
    <scope>IDENTIFICATION</scope>
    <source>
        <strain evidence="10">EBRO</strain>
    </source>
</reference>